<keyword evidence="5" id="KW-0723">Serine/threonine-protein kinase</keyword>
<evidence type="ECO:0000256" key="17">
    <source>
        <dbReference type="PROSITE-ProRule" id="PRU10141"/>
    </source>
</evidence>
<evidence type="ECO:0000256" key="13">
    <source>
        <dbReference type="ARBA" id="ARBA00022989"/>
    </source>
</evidence>
<evidence type="ECO:0000256" key="12">
    <source>
        <dbReference type="ARBA" id="ARBA00022840"/>
    </source>
</evidence>
<gene>
    <name evidence="20" type="primary">LECRK71</name>
    <name evidence="20" type="ORF">QJS10_CPB20g01776</name>
</gene>
<organism evidence="20 21">
    <name type="scientific">Acorus calamus</name>
    <name type="common">Sweet flag</name>
    <dbReference type="NCBI Taxonomy" id="4465"/>
    <lineage>
        <taxon>Eukaryota</taxon>
        <taxon>Viridiplantae</taxon>
        <taxon>Streptophyta</taxon>
        <taxon>Embryophyta</taxon>
        <taxon>Tracheophyta</taxon>
        <taxon>Spermatophyta</taxon>
        <taxon>Magnoliopsida</taxon>
        <taxon>Liliopsida</taxon>
        <taxon>Acoraceae</taxon>
        <taxon>Acorus</taxon>
    </lineage>
</organism>
<dbReference type="GO" id="GO:0005524">
    <property type="term" value="F:ATP binding"/>
    <property type="evidence" value="ECO:0007669"/>
    <property type="project" value="UniProtKB-UniRule"/>
</dbReference>
<evidence type="ECO:0000256" key="11">
    <source>
        <dbReference type="ARBA" id="ARBA00022777"/>
    </source>
</evidence>
<evidence type="ECO:0000256" key="1">
    <source>
        <dbReference type="ARBA" id="ARBA00004479"/>
    </source>
</evidence>
<evidence type="ECO:0000256" key="18">
    <source>
        <dbReference type="SAM" id="Phobius"/>
    </source>
</evidence>
<comment type="caution">
    <text evidence="20">The sequence shown here is derived from an EMBL/GenBank/DDBJ whole genome shotgun (WGS) entry which is preliminary data.</text>
</comment>
<dbReference type="InterPro" id="IPR013320">
    <property type="entry name" value="ConA-like_dom_sf"/>
</dbReference>
<keyword evidence="7 18" id="KW-0812">Transmembrane</keyword>
<dbReference type="Pfam" id="PF00139">
    <property type="entry name" value="Lectin_legB"/>
    <property type="match status" value="1"/>
</dbReference>
<dbReference type="SUPFAM" id="SSF56112">
    <property type="entry name" value="Protein kinase-like (PK-like)"/>
    <property type="match status" value="1"/>
</dbReference>
<feature type="transmembrane region" description="Helical" evidence="18">
    <location>
        <begin position="144"/>
        <end position="169"/>
    </location>
</feature>
<keyword evidence="21" id="KW-1185">Reference proteome</keyword>
<comment type="catalytic activity">
    <reaction evidence="15">
        <text>L-threonyl-[protein] + ATP = O-phospho-L-threonyl-[protein] + ADP + H(+)</text>
        <dbReference type="Rhea" id="RHEA:46608"/>
        <dbReference type="Rhea" id="RHEA-COMP:11060"/>
        <dbReference type="Rhea" id="RHEA-COMP:11605"/>
        <dbReference type="ChEBI" id="CHEBI:15378"/>
        <dbReference type="ChEBI" id="CHEBI:30013"/>
        <dbReference type="ChEBI" id="CHEBI:30616"/>
        <dbReference type="ChEBI" id="CHEBI:61977"/>
        <dbReference type="ChEBI" id="CHEBI:456216"/>
        <dbReference type="EC" id="2.7.11.1"/>
    </reaction>
</comment>
<dbReference type="GO" id="GO:0016020">
    <property type="term" value="C:membrane"/>
    <property type="evidence" value="ECO:0007669"/>
    <property type="project" value="UniProtKB-SubCell"/>
</dbReference>
<proteinExistence type="inferred from homology"/>
<evidence type="ECO:0000256" key="6">
    <source>
        <dbReference type="ARBA" id="ARBA00022679"/>
    </source>
</evidence>
<evidence type="ECO:0000256" key="10">
    <source>
        <dbReference type="ARBA" id="ARBA00022741"/>
    </source>
</evidence>
<evidence type="ECO:0000256" key="14">
    <source>
        <dbReference type="ARBA" id="ARBA00023136"/>
    </source>
</evidence>
<evidence type="ECO:0000259" key="19">
    <source>
        <dbReference type="PROSITE" id="PS50011"/>
    </source>
</evidence>
<dbReference type="Gene3D" id="3.30.200.20">
    <property type="entry name" value="Phosphorylase Kinase, domain 1"/>
    <property type="match status" value="1"/>
</dbReference>
<dbReference type="PANTHER" id="PTHR27007">
    <property type="match status" value="1"/>
</dbReference>
<evidence type="ECO:0000256" key="5">
    <source>
        <dbReference type="ARBA" id="ARBA00022527"/>
    </source>
</evidence>
<dbReference type="FunFam" id="1.10.510.10:FF:000108">
    <property type="entry name" value="L-type lectin-domain containing receptor kinase S.4"/>
    <property type="match status" value="1"/>
</dbReference>
<evidence type="ECO:0000256" key="7">
    <source>
        <dbReference type="ARBA" id="ARBA00022692"/>
    </source>
</evidence>
<reference evidence="20" key="2">
    <citation type="submission" date="2023-06" db="EMBL/GenBank/DDBJ databases">
        <authorList>
            <person name="Ma L."/>
            <person name="Liu K.-W."/>
            <person name="Li Z."/>
            <person name="Hsiao Y.-Y."/>
            <person name="Qi Y."/>
            <person name="Fu T."/>
            <person name="Tang G."/>
            <person name="Zhang D."/>
            <person name="Sun W.-H."/>
            <person name="Liu D.-K."/>
            <person name="Li Y."/>
            <person name="Chen G.-Z."/>
            <person name="Liu X.-D."/>
            <person name="Liao X.-Y."/>
            <person name="Jiang Y.-T."/>
            <person name="Yu X."/>
            <person name="Hao Y."/>
            <person name="Huang J."/>
            <person name="Zhao X.-W."/>
            <person name="Ke S."/>
            <person name="Chen Y.-Y."/>
            <person name="Wu W.-L."/>
            <person name="Hsu J.-L."/>
            <person name="Lin Y.-F."/>
            <person name="Huang M.-D."/>
            <person name="Li C.-Y."/>
            <person name="Huang L."/>
            <person name="Wang Z.-W."/>
            <person name="Zhao X."/>
            <person name="Zhong W.-Y."/>
            <person name="Peng D.-H."/>
            <person name="Ahmad S."/>
            <person name="Lan S."/>
            <person name="Zhang J.-S."/>
            <person name="Tsai W.-C."/>
            <person name="Van De Peer Y."/>
            <person name="Liu Z.-J."/>
        </authorList>
    </citation>
    <scope>NUCLEOTIDE SEQUENCE</scope>
    <source>
        <strain evidence="20">CP</strain>
        <tissue evidence="20">Leaves</tissue>
    </source>
</reference>
<keyword evidence="13 18" id="KW-1133">Transmembrane helix</keyword>
<keyword evidence="6" id="KW-0808">Transferase</keyword>
<dbReference type="InterPro" id="IPR000719">
    <property type="entry name" value="Prot_kinase_dom"/>
</dbReference>
<evidence type="ECO:0000256" key="4">
    <source>
        <dbReference type="ARBA" id="ARBA00012513"/>
    </source>
</evidence>
<feature type="domain" description="Protein kinase" evidence="19">
    <location>
        <begin position="208"/>
        <end position="487"/>
    </location>
</feature>
<dbReference type="InterPro" id="IPR017441">
    <property type="entry name" value="Protein_kinase_ATP_BS"/>
</dbReference>
<comment type="similarity">
    <text evidence="2">In the N-terminal section; belongs to the leguminous lectin family.</text>
</comment>
<protein>
    <recommendedName>
        <fullName evidence="4">non-specific serine/threonine protein kinase</fullName>
        <ecNumber evidence="4">2.7.11.1</ecNumber>
    </recommendedName>
</protein>
<dbReference type="InterPro" id="IPR050528">
    <property type="entry name" value="L-type_Lectin-RKs"/>
</dbReference>
<dbReference type="Proteomes" id="UP001180020">
    <property type="component" value="Unassembled WGS sequence"/>
</dbReference>
<evidence type="ECO:0000256" key="8">
    <source>
        <dbReference type="ARBA" id="ARBA00022729"/>
    </source>
</evidence>
<keyword evidence="11 20" id="KW-0418">Kinase</keyword>
<dbReference type="SMART" id="SM00220">
    <property type="entry name" value="S_TKc"/>
    <property type="match status" value="1"/>
</dbReference>
<dbReference type="Gene3D" id="1.10.510.10">
    <property type="entry name" value="Transferase(Phosphotransferase) domain 1"/>
    <property type="match status" value="1"/>
</dbReference>
<evidence type="ECO:0000256" key="3">
    <source>
        <dbReference type="ARBA" id="ARBA00010217"/>
    </source>
</evidence>
<comment type="similarity">
    <text evidence="3">In the C-terminal section; belongs to the protein kinase superfamily. Ser/Thr protein kinase family.</text>
</comment>
<keyword evidence="8" id="KW-0732">Signal</keyword>
<reference evidence="20" key="1">
    <citation type="journal article" date="2023" name="Nat. Commun.">
        <title>Diploid and tetraploid genomes of Acorus and the evolution of monocots.</title>
        <authorList>
            <person name="Ma L."/>
            <person name="Liu K.W."/>
            <person name="Li Z."/>
            <person name="Hsiao Y.Y."/>
            <person name="Qi Y."/>
            <person name="Fu T."/>
            <person name="Tang G.D."/>
            <person name="Zhang D."/>
            <person name="Sun W.H."/>
            <person name="Liu D.K."/>
            <person name="Li Y."/>
            <person name="Chen G.Z."/>
            <person name="Liu X.D."/>
            <person name="Liao X.Y."/>
            <person name="Jiang Y.T."/>
            <person name="Yu X."/>
            <person name="Hao Y."/>
            <person name="Huang J."/>
            <person name="Zhao X.W."/>
            <person name="Ke S."/>
            <person name="Chen Y.Y."/>
            <person name="Wu W.L."/>
            <person name="Hsu J.L."/>
            <person name="Lin Y.F."/>
            <person name="Huang M.D."/>
            <person name="Li C.Y."/>
            <person name="Huang L."/>
            <person name="Wang Z.W."/>
            <person name="Zhao X."/>
            <person name="Zhong W.Y."/>
            <person name="Peng D.H."/>
            <person name="Ahmad S."/>
            <person name="Lan S."/>
            <person name="Zhang J.S."/>
            <person name="Tsai W.C."/>
            <person name="Van de Peer Y."/>
            <person name="Liu Z.J."/>
        </authorList>
    </citation>
    <scope>NUCLEOTIDE SEQUENCE</scope>
    <source>
        <strain evidence="20">CP</strain>
    </source>
</reference>
<dbReference type="SUPFAM" id="SSF49899">
    <property type="entry name" value="Concanavalin A-like lectins/glucanases"/>
    <property type="match status" value="1"/>
</dbReference>
<keyword evidence="20" id="KW-0675">Receptor</keyword>
<keyword evidence="10 17" id="KW-0547">Nucleotide-binding</keyword>
<evidence type="ECO:0000256" key="15">
    <source>
        <dbReference type="ARBA" id="ARBA00047899"/>
    </source>
</evidence>
<dbReference type="EC" id="2.7.11.1" evidence="4"/>
<dbReference type="PROSITE" id="PS50011">
    <property type="entry name" value="PROTEIN_KINASE_DOM"/>
    <property type="match status" value="1"/>
</dbReference>
<dbReference type="PROSITE" id="PS00107">
    <property type="entry name" value="PROTEIN_KINASE_ATP"/>
    <property type="match status" value="1"/>
</dbReference>
<evidence type="ECO:0000256" key="16">
    <source>
        <dbReference type="ARBA" id="ARBA00048679"/>
    </source>
</evidence>
<name>A0AAV9CB11_ACOCL</name>
<dbReference type="InterPro" id="IPR001220">
    <property type="entry name" value="Legume_lectin_dom"/>
</dbReference>
<dbReference type="GO" id="GO:0030246">
    <property type="term" value="F:carbohydrate binding"/>
    <property type="evidence" value="ECO:0007669"/>
    <property type="project" value="UniProtKB-KW"/>
</dbReference>
<dbReference type="CDD" id="cd14066">
    <property type="entry name" value="STKc_IRAK"/>
    <property type="match status" value="1"/>
</dbReference>
<keyword evidence="12 17" id="KW-0067">ATP-binding</keyword>
<evidence type="ECO:0000313" key="21">
    <source>
        <dbReference type="Proteomes" id="UP001180020"/>
    </source>
</evidence>
<dbReference type="InterPro" id="IPR011009">
    <property type="entry name" value="Kinase-like_dom_sf"/>
</dbReference>
<dbReference type="Gene3D" id="2.60.120.200">
    <property type="match status" value="1"/>
</dbReference>
<accession>A0AAV9CB11</accession>
<feature type="binding site" evidence="17">
    <location>
        <position position="240"/>
    </location>
    <ligand>
        <name>ATP</name>
        <dbReference type="ChEBI" id="CHEBI:30616"/>
    </ligand>
</feature>
<evidence type="ECO:0000256" key="9">
    <source>
        <dbReference type="ARBA" id="ARBA00022734"/>
    </source>
</evidence>
<comment type="catalytic activity">
    <reaction evidence="16">
        <text>L-seryl-[protein] + ATP = O-phospho-L-seryl-[protein] + ADP + H(+)</text>
        <dbReference type="Rhea" id="RHEA:17989"/>
        <dbReference type="Rhea" id="RHEA-COMP:9863"/>
        <dbReference type="Rhea" id="RHEA-COMP:11604"/>
        <dbReference type="ChEBI" id="CHEBI:15378"/>
        <dbReference type="ChEBI" id="CHEBI:29999"/>
        <dbReference type="ChEBI" id="CHEBI:30616"/>
        <dbReference type="ChEBI" id="CHEBI:83421"/>
        <dbReference type="ChEBI" id="CHEBI:456216"/>
        <dbReference type="EC" id="2.7.11.1"/>
    </reaction>
</comment>
<keyword evidence="14 18" id="KW-0472">Membrane</keyword>
<evidence type="ECO:0000256" key="2">
    <source>
        <dbReference type="ARBA" id="ARBA00008536"/>
    </source>
</evidence>
<dbReference type="InterPro" id="IPR008271">
    <property type="entry name" value="Ser/Thr_kinase_AS"/>
</dbReference>
<dbReference type="EMBL" id="JAUJYO010000020">
    <property type="protein sequence ID" value="KAK1286258.1"/>
    <property type="molecule type" value="Genomic_DNA"/>
</dbReference>
<evidence type="ECO:0000313" key="20">
    <source>
        <dbReference type="EMBL" id="KAK1286258.1"/>
    </source>
</evidence>
<sequence length="534" mass="58927">MNPDFQDIDANHVGVDLHSLTSVASHTAGFWSGRDFFSPVTLNDGTNYQAWIDYRDGKLNVTMSRASDPANRPSKPLISIDLDLEGVFEDEMYVGFCAATGLLMQRHRILGWSFSDSNFSLSEDLITSNLPDFRRHRRSRWTTFATATSVACIAVILTATVIVCLVLMISKQREEMEGRSEGTVEDWEVEYWPHRIAYKDILAATDGFSASNLIGQGGNGKVYKGVLNLKEGGVVPVAIKCFAAESGESVKWFLSEISTLGRLKHRNLVSLIGWSKRERGNLILVYEYMENGSLDSRIFGESEALDWESRVRILRDVAAGVVYLHEGWEQRVLHRDIKASNVMLDEDMIGRLGDFGLARVHSHGRDLATTRVVGTVGYMAPEVVREGKATDKTDVFGFGVLVLEVVCGRRPIEEGGSQPLIEWVFGLMEGGDLGSAVDPRIRRMGGYEEEEAVRVLKLGLLCACDDPMTRPTIRQAARALEGKHGMDGCDGVSGLLEKLREVSGSWAGSVNGSGLRGAHLTFEELKQSTSLEGR</sequence>
<dbReference type="Pfam" id="PF00069">
    <property type="entry name" value="Pkinase"/>
    <property type="match status" value="1"/>
</dbReference>
<dbReference type="AlphaFoldDB" id="A0AAV9CB11"/>
<dbReference type="PROSITE" id="PS00108">
    <property type="entry name" value="PROTEIN_KINASE_ST"/>
    <property type="match status" value="1"/>
</dbReference>
<keyword evidence="9" id="KW-0430">Lectin</keyword>
<comment type="subcellular location">
    <subcellularLocation>
        <location evidence="1">Membrane</location>
        <topology evidence="1">Single-pass type I membrane protein</topology>
    </subcellularLocation>
</comment>
<dbReference type="GO" id="GO:0004674">
    <property type="term" value="F:protein serine/threonine kinase activity"/>
    <property type="evidence" value="ECO:0007669"/>
    <property type="project" value="UniProtKB-KW"/>
</dbReference>